<gene>
    <name evidence="1" type="ORF">TSUD_382940</name>
</gene>
<evidence type="ECO:0000313" key="1">
    <source>
        <dbReference type="EMBL" id="GAU44796.1"/>
    </source>
</evidence>
<accession>A0A2Z6NMB4</accession>
<keyword evidence="2" id="KW-1185">Reference proteome</keyword>
<protein>
    <submittedName>
        <fullName evidence="1">Uncharacterized protein</fullName>
    </submittedName>
</protein>
<name>A0A2Z6NMB4_TRISU</name>
<dbReference type="EMBL" id="DF974072">
    <property type="protein sequence ID" value="GAU44796.1"/>
    <property type="molecule type" value="Genomic_DNA"/>
</dbReference>
<reference evidence="2" key="1">
    <citation type="journal article" date="2017" name="Front. Plant Sci.">
        <title>Climate Clever Clovers: New Paradigm to Reduce the Environmental Footprint of Ruminants by Breeding Low Methanogenic Forages Utilizing Haplotype Variation.</title>
        <authorList>
            <person name="Kaur P."/>
            <person name="Appels R."/>
            <person name="Bayer P.E."/>
            <person name="Keeble-Gagnere G."/>
            <person name="Wang J."/>
            <person name="Hirakawa H."/>
            <person name="Shirasawa K."/>
            <person name="Vercoe P."/>
            <person name="Stefanova K."/>
            <person name="Durmic Z."/>
            <person name="Nichols P."/>
            <person name="Revell C."/>
            <person name="Isobe S.N."/>
            <person name="Edwards D."/>
            <person name="Erskine W."/>
        </authorList>
    </citation>
    <scope>NUCLEOTIDE SEQUENCE [LARGE SCALE GENOMIC DNA]</scope>
    <source>
        <strain evidence="2">cv. Daliak</strain>
    </source>
</reference>
<organism evidence="1 2">
    <name type="scientific">Trifolium subterraneum</name>
    <name type="common">Subterranean clover</name>
    <dbReference type="NCBI Taxonomy" id="3900"/>
    <lineage>
        <taxon>Eukaryota</taxon>
        <taxon>Viridiplantae</taxon>
        <taxon>Streptophyta</taxon>
        <taxon>Embryophyta</taxon>
        <taxon>Tracheophyta</taxon>
        <taxon>Spermatophyta</taxon>
        <taxon>Magnoliopsida</taxon>
        <taxon>eudicotyledons</taxon>
        <taxon>Gunneridae</taxon>
        <taxon>Pentapetalae</taxon>
        <taxon>rosids</taxon>
        <taxon>fabids</taxon>
        <taxon>Fabales</taxon>
        <taxon>Fabaceae</taxon>
        <taxon>Papilionoideae</taxon>
        <taxon>50 kb inversion clade</taxon>
        <taxon>NPAAA clade</taxon>
        <taxon>Hologalegina</taxon>
        <taxon>IRL clade</taxon>
        <taxon>Trifolieae</taxon>
        <taxon>Trifolium</taxon>
    </lineage>
</organism>
<evidence type="ECO:0000313" key="2">
    <source>
        <dbReference type="Proteomes" id="UP000242715"/>
    </source>
</evidence>
<dbReference type="Proteomes" id="UP000242715">
    <property type="component" value="Unassembled WGS sequence"/>
</dbReference>
<sequence>MFEKESLRPQNNLLSNEVIPPMCKAAYHWGDGPKRALANWQHLNVAYVTWYTIEKFLTDHLVPESLDKVTGYVSPNSNMLL</sequence>
<proteinExistence type="predicted"/>
<dbReference type="AlphaFoldDB" id="A0A2Z6NMB4"/>